<organism evidence="1 2">
    <name type="scientific">Hymenobacter roseosalivarius DSM 11622</name>
    <dbReference type="NCBI Taxonomy" id="645990"/>
    <lineage>
        <taxon>Bacteria</taxon>
        <taxon>Pseudomonadati</taxon>
        <taxon>Bacteroidota</taxon>
        <taxon>Cytophagia</taxon>
        <taxon>Cytophagales</taxon>
        <taxon>Hymenobacteraceae</taxon>
        <taxon>Hymenobacter</taxon>
    </lineage>
</organism>
<keyword evidence="2" id="KW-1185">Reference proteome</keyword>
<evidence type="ECO:0000313" key="1">
    <source>
        <dbReference type="EMBL" id="SMB87972.1"/>
    </source>
</evidence>
<protein>
    <submittedName>
        <fullName evidence="1">LVIVD repeat protein</fullName>
    </submittedName>
</protein>
<dbReference type="STRING" id="645990.SAMN00120144_1120"/>
<name>A0A1W1V3R0_9BACT</name>
<dbReference type="AlphaFoldDB" id="A0A1W1V3R0"/>
<gene>
    <name evidence="1" type="ORF">SAMN00120144_1120</name>
</gene>
<dbReference type="Proteomes" id="UP000192266">
    <property type="component" value="Unassembled WGS sequence"/>
</dbReference>
<sequence>MSLLLRAELFSFHSSYLIAMVRFYKYLLSCVVLLGMGACSDESDETPQPGDVAGFRWSGTGSYVQTAYCPLLMTRPALEGSVAARPAQAMHNTGKIYLHGRYVFVNERYEGVHVIDNQDPKNPRIVSFLRIPGNVDIAIKGNLLYADNGPDLVTIDISNPLAVKVVSRVREAFRELPMPERLGVHSDCLPASWPANTVVVGWQKRTSTMAYNPALDWGARTAFNSSPTANSAPGAAGTGKAGSLARFAVLDDMLYTVDESSLRLFDLALPAAPAPGPKLPLMFGVETIFPYDHYLFLGTQRGMYIYDVATPKSPRQVSYFQHVMSCDPVVVDGRFAYVTLRTGPMFCRGGGMQVNELQVIDLTNLSNPKLARTYPMTGPQGLGVDKNQLFVCDSDGLKTFDTSQAPLLTQKQHYKVAVTDVIPNDGTLLAIGSNGLYQYSYAGAQLQQLSFLPITAK</sequence>
<dbReference type="Pfam" id="PF08309">
    <property type="entry name" value="LVIVD"/>
    <property type="match status" value="2"/>
</dbReference>
<proteinExistence type="predicted"/>
<dbReference type="InterPro" id="IPR013211">
    <property type="entry name" value="LVIVD"/>
</dbReference>
<accession>A0A1W1V3R0</accession>
<reference evidence="1 2" key="1">
    <citation type="submission" date="2017-04" db="EMBL/GenBank/DDBJ databases">
        <authorList>
            <person name="Afonso C.L."/>
            <person name="Miller P.J."/>
            <person name="Scott M.A."/>
            <person name="Spackman E."/>
            <person name="Goraichik I."/>
            <person name="Dimitrov K.M."/>
            <person name="Suarez D.L."/>
            <person name="Swayne D.E."/>
        </authorList>
    </citation>
    <scope>NUCLEOTIDE SEQUENCE [LARGE SCALE GENOMIC DNA]</scope>
    <source>
        <strain evidence="1 2">DSM 11622</strain>
    </source>
</reference>
<evidence type="ECO:0000313" key="2">
    <source>
        <dbReference type="Proteomes" id="UP000192266"/>
    </source>
</evidence>
<dbReference type="SUPFAM" id="SSF82171">
    <property type="entry name" value="DPP6 N-terminal domain-like"/>
    <property type="match status" value="1"/>
</dbReference>
<dbReference type="EMBL" id="FWWW01000049">
    <property type="protein sequence ID" value="SMB87972.1"/>
    <property type="molecule type" value="Genomic_DNA"/>
</dbReference>